<feature type="domain" description="Peptide chain release factor" evidence="2">
    <location>
        <begin position="91"/>
        <end position="200"/>
    </location>
</feature>
<dbReference type="Gene3D" id="3.30.160.20">
    <property type="match status" value="1"/>
</dbReference>
<keyword evidence="4" id="KW-1185">Reference proteome</keyword>
<dbReference type="SMART" id="SM00937">
    <property type="entry name" value="PCRF"/>
    <property type="match status" value="1"/>
</dbReference>
<evidence type="ECO:0000313" key="4">
    <source>
        <dbReference type="Proteomes" id="UP000249218"/>
    </source>
</evidence>
<dbReference type="InterPro" id="IPR045853">
    <property type="entry name" value="Pep_chain_release_fac_I_sf"/>
</dbReference>
<dbReference type="InterPro" id="IPR050057">
    <property type="entry name" value="Prokaryotic/Mito_RF"/>
</dbReference>
<dbReference type="OrthoDB" id="2019491at2759"/>
<dbReference type="Proteomes" id="UP000249218">
    <property type="component" value="Unassembled WGS sequence"/>
</dbReference>
<proteinExistence type="predicted"/>
<dbReference type="PANTHER" id="PTHR43804:SF7">
    <property type="entry name" value="LD18447P"/>
    <property type="match status" value="1"/>
</dbReference>
<organism evidence="3 4">
    <name type="scientific">Helicoverpa armigera</name>
    <name type="common">Cotton bollworm</name>
    <name type="synonym">Heliothis armigera</name>
    <dbReference type="NCBI Taxonomy" id="29058"/>
    <lineage>
        <taxon>Eukaryota</taxon>
        <taxon>Metazoa</taxon>
        <taxon>Ecdysozoa</taxon>
        <taxon>Arthropoda</taxon>
        <taxon>Hexapoda</taxon>
        <taxon>Insecta</taxon>
        <taxon>Pterygota</taxon>
        <taxon>Neoptera</taxon>
        <taxon>Endopterygota</taxon>
        <taxon>Lepidoptera</taxon>
        <taxon>Glossata</taxon>
        <taxon>Ditrysia</taxon>
        <taxon>Noctuoidea</taxon>
        <taxon>Noctuidae</taxon>
        <taxon>Heliothinae</taxon>
        <taxon>Helicoverpa</taxon>
    </lineage>
</organism>
<dbReference type="PANTHER" id="PTHR43804">
    <property type="entry name" value="LD18447P"/>
    <property type="match status" value="1"/>
</dbReference>
<sequence>MSVSRIFSSMLTNGKNIRLLRKCSSHNGVNIADTAVQSFLKNMTAEHDILSSKTERTPEEAKRLFEIKPIVKILERRNNLSENIEMLKNYEDQRDDNENKIEGEIQGYMNRMTAVDRELQTILLEPQYTEGSALLELSASTDKQETMVFVEELFEMYRRYAEYKDWEIFVISQQESEAGGIEKVSMFVEGVGVPELLTTEAGLHRVIKTFENESGRNVHTSTVLVAVMVKPSDKEVNIAAEDICVENVSYEPDDNLYPEAAVRITHTPTGTVVECQDTQSYKENADIALKKMGMILLGKQLKAQVCPFNHIPVQLTFFTAEI</sequence>
<evidence type="ECO:0000256" key="1">
    <source>
        <dbReference type="ARBA" id="ARBA00022481"/>
    </source>
</evidence>
<dbReference type="InterPro" id="IPR005139">
    <property type="entry name" value="PCRF"/>
</dbReference>
<evidence type="ECO:0000313" key="3">
    <source>
        <dbReference type="EMBL" id="PZC75534.1"/>
    </source>
</evidence>
<accession>A0A2W1BPJ7</accession>
<dbReference type="AlphaFoldDB" id="A0A2W1BPJ7"/>
<gene>
    <name evidence="3" type="primary">HaOG205961</name>
    <name evidence="3" type="ORF">B5X24_HaOG205961</name>
</gene>
<dbReference type="Pfam" id="PF03462">
    <property type="entry name" value="PCRF"/>
    <property type="match status" value="1"/>
</dbReference>
<dbReference type="GO" id="GO:0006415">
    <property type="term" value="P:translational termination"/>
    <property type="evidence" value="ECO:0007669"/>
    <property type="project" value="InterPro"/>
</dbReference>
<evidence type="ECO:0000259" key="2">
    <source>
        <dbReference type="SMART" id="SM00937"/>
    </source>
</evidence>
<name>A0A2W1BPJ7_HELAM</name>
<dbReference type="EMBL" id="KZ149992">
    <property type="protein sequence ID" value="PZC75534.1"/>
    <property type="molecule type" value="Genomic_DNA"/>
</dbReference>
<protein>
    <recommendedName>
        <fullName evidence="2">Peptide chain release factor domain-containing protein</fullName>
    </recommendedName>
</protein>
<reference evidence="3 4" key="1">
    <citation type="journal article" date="2017" name="BMC Biol.">
        <title>Genomic innovations, transcriptional plasticity and gene loss underlying the evolution and divergence of two highly polyphagous and invasive Helicoverpa pest species.</title>
        <authorList>
            <person name="Pearce S.L."/>
            <person name="Clarke D.F."/>
            <person name="East P.D."/>
            <person name="Elfekih S."/>
            <person name="Gordon K.H."/>
            <person name="Jermiin L.S."/>
            <person name="McGaughran A."/>
            <person name="Oakeshott J.G."/>
            <person name="Papanikolaou A."/>
            <person name="Perera O.P."/>
            <person name="Rane R.V."/>
            <person name="Richards S."/>
            <person name="Tay W.T."/>
            <person name="Walsh T.K."/>
            <person name="Anderson A."/>
            <person name="Anderson C.J."/>
            <person name="Asgari S."/>
            <person name="Board P.G."/>
            <person name="Bretschneider A."/>
            <person name="Campbell P.M."/>
            <person name="Chertemps T."/>
            <person name="Christeller J.T."/>
            <person name="Coppin C.W."/>
            <person name="Downes S.J."/>
            <person name="Duan G."/>
            <person name="Farnsworth C.A."/>
            <person name="Good R.T."/>
            <person name="Han L.B."/>
            <person name="Han Y.C."/>
            <person name="Hatje K."/>
            <person name="Horne I."/>
            <person name="Huang Y.P."/>
            <person name="Hughes D.S."/>
            <person name="Jacquin-Joly E."/>
            <person name="James W."/>
            <person name="Jhangiani S."/>
            <person name="Kollmar M."/>
            <person name="Kuwar S.S."/>
            <person name="Li S."/>
            <person name="Liu N.Y."/>
            <person name="Maibeche M.T."/>
            <person name="Miller J.R."/>
            <person name="Montagne N."/>
            <person name="Perry T."/>
            <person name="Qu J."/>
            <person name="Song S.V."/>
            <person name="Sutton G.G."/>
            <person name="Vogel H."/>
            <person name="Walenz B.P."/>
            <person name="Xu W."/>
            <person name="Zhang H.J."/>
            <person name="Zou Z."/>
            <person name="Batterham P."/>
            <person name="Edwards O.R."/>
            <person name="Feyereisen R."/>
            <person name="Gibbs R.A."/>
            <person name="Heckel D.G."/>
            <person name="McGrath A."/>
            <person name="Robin C."/>
            <person name="Scherer S.E."/>
            <person name="Worley K.C."/>
            <person name="Wu Y.D."/>
        </authorList>
    </citation>
    <scope>NUCLEOTIDE SEQUENCE [LARGE SCALE GENOMIC DNA]</scope>
    <source>
        <strain evidence="3">Harm_GR_Male_#8</strain>
        <tissue evidence="3">Whole organism</tissue>
    </source>
</reference>
<dbReference type="SUPFAM" id="SSF75620">
    <property type="entry name" value="Release factor"/>
    <property type="match status" value="1"/>
</dbReference>
<dbReference type="Gene3D" id="3.30.70.1660">
    <property type="match status" value="1"/>
</dbReference>
<keyword evidence="1" id="KW-0488">Methylation</keyword>